<accession>A0AA41Q395</accession>
<keyword evidence="2" id="KW-1185">Reference proteome</keyword>
<dbReference type="EMBL" id="JAKFHA010000018">
    <property type="protein sequence ID" value="MCF2530740.1"/>
    <property type="molecule type" value="Genomic_DNA"/>
</dbReference>
<proteinExistence type="predicted"/>
<dbReference type="Proteomes" id="UP001165378">
    <property type="component" value="Unassembled WGS sequence"/>
</dbReference>
<name>A0AA41Q395_9ACTN</name>
<protein>
    <submittedName>
        <fullName evidence="1">Uncharacterized protein</fullName>
    </submittedName>
</protein>
<comment type="caution">
    <text evidence="1">The sequence shown here is derived from an EMBL/GenBank/DDBJ whole genome shotgun (WGS) entry which is preliminary data.</text>
</comment>
<dbReference type="RefSeq" id="WP_235055401.1">
    <property type="nucleotide sequence ID" value="NZ_JAKFHA010000018.1"/>
</dbReference>
<dbReference type="AlphaFoldDB" id="A0AA41Q395"/>
<reference evidence="1" key="1">
    <citation type="submission" date="2022-01" db="EMBL/GenBank/DDBJ databases">
        <title>Genome-Based Taxonomic Classification of the Phylum Actinobacteria.</title>
        <authorList>
            <person name="Gao Y."/>
        </authorList>
    </citation>
    <scope>NUCLEOTIDE SEQUENCE</scope>
    <source>
        <strain evidence="1">KLBMP 8922</strain>
    </source>
</reference>
<sequence length="98" mass="10800">MEEQTAGLRQVFGDHPPGNIDGGVASLVPWGYHNYDGDGLYLCSGEASEWSVAVDFRQWGQVVDMDVSLRRFVTDFVSGERVPNGWPQPTEPWVSGDA</sequence>
<evidence type="ECO:0000313" key="1">
    <source>
        <dbReference type="EMBL" id="MCF2530740.1"/>
    </source>
</evidence>
<evidence type="ECO:0000313" key="2">
    <source>
        <dbReference type="Proteomes" id="UP001165378"/>
    </source>
</evidence>
<gene>
    <name evidence="1" type="ORF">LZ495_26470</name>
</gene>
<organism evidence="1 2">
    <name type="scientific">Yinghuangia soli</name>
    <dbReference type="NCBI Taxonomy" id="2908204"/>
    <lineage>
        <taxon>Bacteria</taxon>
        <taxon>Bacillati</taxon>
        <taxon>Actinomycetota</taxon>
        <taxon>Actinomycetes</taxon>
        <taxon>Kitasatosporales</taxon>
        <taxon>Streptomycetaceae</taxon>
        <taxon>Yinghuangia</taxon>
    </lineage>
</organism>